<evidence type="ECO:0000313" key="2">
    <source>
        <dbReference type="Proteomes" id="UP000019140"/>
    </source>
</evidence>
<name>W4M751_9BACT</name>
<keyword evidence="2" id="KW-1185">Reference proteome</keyword>
<accession>W4M751</accession>
<gene>
    <name evidence="1" type="ORF">ETSY2_18710</name>
</gene>
<dbReference type="Proteomes" id="UP000019140">
    <property type="component" value="Unassembled WGS sequence"/>
</dbReference>
<organism evidence="1 2">
    <name type="scientific">Candidatus Entotheonella gemina</name>
    <dbReference type="NCBI Taxonomy" id="1429439"/>
    <lineage>
        <taxon>Bacteria</taxon>
        <taxon>Pseudomonadati</taxon>
        <taxon>Nitrospinota/Tectimicrobiota group</taxon>
        <taxon>Candidatus Tectimicrobiota</taxon>
        <taxon>Candidatus Entotheonellia</taxon>
        <taxon>Candidatus Entotheonellales</taxon>
        <taxon>Candidatus Entotheonellaceae</taxon>
        <taxon>Candidatus Entotheonella</taxon>
    </lineage>
</organism>
<dbReference type="AlphaFoldDB" id="W4M751"/>
<evidence type="ECO:0000313" key="1">
    <source>
        <dbReference type="EMBL" id="ETX06179.1"/>
    </source>
</evidence>
<sequence>MFVDGHVHIYDCHATERVFDGAWRHFQTVAASYRGASHFQGVLLFTESAGDRVFAALAQTQGKAVGRWQVAATEETNSLRLQRDDGAQLIVLAGRQLVSEERLEVSAYFVSEAIADGAPLTTLLAQIGQLGGVAALPWGVGKWFGQRGKKVEGILGSTEMPVMVSDNGGRPWFWPTPRLLRAARQRGVPVLAGSDPLPKVSEQQQAGSMGFVLRGALHAGLPAQDLKQRLLHLKAPPLCYGKREGLWGFVCNQVYMRFRCVG</sequence>
<evidence type="ECO:0008006" key="3">
    <source>
        <dbReference type="Google" id="ProtNLM"/>
    </source>
</evidence>
<comment type="caution">
    <text evidence="1">The sequence shown here is derived from an EMBL/GenBank/DDBJ whole genome shotgun (WGS) entry which is preliminary data.</text>
</comment>
<reference evidence="1 2" key="1">
    <citation type="journal article" date="2014" name="Nature">
        <title>An environmental bacterial taxon with a large and distinct metabolic repertoire.</title>
        <authorList>
            <person name="Wilson M.C."/>
            <person name="Mori T."/>
            <person name="Ruckert C."/>
            <person name="Uria A.R."/>
            <person name="Helf M.J."/>
            <person name="Takada K."/>
            <person name="Gernert C."/>
            <person name="Steffens U.A."/>
            <person name="Heycke N."/>
            <person name="Schmitt S."/>
            <person name="Rinke C."/>
            <person name="Helfrich E.J."/>
            <person name="Brachmann A.O."/>
            <person name="Gurgui C."/>
            <person name="Wakimoto T."/>
            <person name="Kracht M."/>
            <person name="Crusemann M."/>
            <person name="Hentschel U."/>
            <person name="Abe I."/>
            <person name="Matsunaga S."/>
            <person name="Kalinowski J."/>
            <person name="Takeyama H."/>
            <person name="Piel J."/>
        </authorList>
    </citation>
    <scope>NUCLEOTIDE SEQUENCE [LARGE SCALE GENOMIC DNA]</scope>
    <source>
        <strain evidence="2">TSY2</strain>
    </source>
</reference>
<dbReference type="EMBL" id="AZHX01000767">
    <property type="protein sequence ID" value="ETX06179.1"/>
    <property type="molecule type" value="Genomic_DNA"/>
</dbReference>
<protein>
    <recommendedName>
        <fullName evidence="3">Amidohydrolase-related domain-containing protein</fullName>
    </recommendedName>
</protein>
<proteinExistence type="predicted"/>
<dbReference type="HOGENOM" id="CLU_1089042_0_0_7"/>